<dbReference type="InterPro" id="IPR005467">
    <property type="entry name" value="His_kinase_dom"/>
</dbReference>
<evidence type="ECO:0000256" key="4">
    <source>
        <dbReference type="SAM" id="Phobius"/>
    </source>
</evidence>
<feature type="domain" description="Histidine kinase" evidence="5">
    <location>
        <begin position="649"/>
        <end position="841"/>
    </location>
</feature>
<keyword evidence="3" id="KW-0902">Two-component regulatory system</keyword>
<dbReference type="InterPro" id="IPR013320">
    <property type="entry name" value="ConA-like_dom_sf"/>
</dbReference>
<dbReference type="Gene3D" id="3.30.565.10">
    <property type="entry name" value="Histidine kinase-like ATPase, C-terminal domain"/>
    <property type="match status" value="1"/>
</dbReference>
<dbReference type="CDD" id="cd16917">
    <property type="entry name" value="HATPase_UhpB-NarQ-NarX-like"/>
    <property type="match status" value="1"/>
</dbReference>
<dbReference type="InterPro" id="IPR003594">
    <property type="entry name" value="HATPase_dom"/>
</dbReference>
<keyword evidence="1" id="KW-0808">Transferase</keyword>
<name>A0ABW2KZX9_9BACT</name>
<dbReference type="InterPro" id="IPR050482">
    <property type="entry name" value="Sensor_HK_TwoCompSys"/>
</dbReference>
<evidence type="ECO:0000259" key="5">
    <source>
        <dbReference type="PROSITE" id="PS50109"/>
    </source>
</evidence>
<protein>
    <submittedName>
        <fullName evidence="6">Histidine kinase</fullName>
    </submittedName>
</protein>
<evidence type="ECO:0000256" key="3">
    <source>
        <dbReference type="ARBA" id="ARBA00023012"/>
    </source>
</evidence>
<accession>A0ABW2KZX9</accession>
<keyword evidence="4" id="KW-1133">Transmembrane helix</keyword>
<dbReference type="Pfam" id="PF07730">
    <property type="entry name" value="HisKA_3"/>
    <property type="match status" value="1"/>
</dbReference>
<proteinExistence type="predicted"/>
<dbReference type="Pfam" id="PF13385">
    <property type="entry name" value="Laminin_G_3"/>
    <property type="match status" value="1"/>
</dbReference>
<dbReference type="EMBL" id="JBHTBS010000001">
    <property type="protein sequence ID" value="MFC7335639.1"/>
    <property type="molecule type" value="Genomic_DNA"/>
</dbReference>
<keyword evidence="4" id="KW-0812">Transmembrane</keyword>
<keyword evidence="4" id="KW-0472">Membrane</keyword>
<evidence type="ECO:0000256" key="1">
    <source>
        <dbReference type="ARBA" id="ARBA00022679"/>
    </source>
</evidence>
<dbReference type="RefSeq" id="WP_379707951.1">
    <property type="nucleotide sequence ID" value="NZ_JBHTBS010000001.1"/>
</dbReference>
<dbReference type="Pfam" id="PF02518">
    <property type="entry name" value="HATPase_c"/>
    <property type="match status" value="1"/>
</dbReference>
<evidence type="ECO:0000313" key="7">
    <source>
        <dbReference type="Proteomes" id="UP001596472"/>
    </source>
</evidence>
<dbReference type="Proteomes" id="UP001596472">
    <property type="component" value="Unassembled WGS sequence"/>
</dbReference>
<dbReference type="Gene3D" id="2.60.120.200">
    <property type="match status" value="1"/>
</dbReference>
<comment type="caution">
    <text evidence="6">The sequence shown here is derived from an EMBL/GenBank/DDBJ whole genome shotgun (WGS) entry which is preliminary data.</text>
</comment>
<dbReference type="PANTHER" id="PTHR24421">
    <property type="entry name" value="NITRATE/NITRITE SENSOR PROTEIN NARX-RELATED"/>
    <property type="match status" value="1"/>
</dbReference>
<feature type="transmembrane region" description="Helical" evidence="4">
    <location>
        <begin position="601"/>
        <end position="619"/>
    </location>
</feature>
<dbReference type="InterPro" id="IPR011712">
    <property type="entry name" value="Sig_transdc_His_kin_sub3_dim/P"/>
</dbReference>
<dbReference type="SUPFAM" id="SSF55874">
    <property type="entry name" value="ATPase domain of HSP90 chaperone/DNA topoisomerase II/histidine kinase"/>
    <property type="match status" value="1"/>
</dbReference>
<keyword evidence="7" id="KW-1185">Reference proteome</keyword>
<dbReference type="PROSITE" id="PS50109">
    <property type="entry name" value="HIS_KIN"/>
    <property type="match status" value="1"/>
</dbReference>
<dbReference type="Gene3D" id="1.20.5.1930">
    <property type="match status" value="1"/>
</dbReference>
<keyword evidence="2 6" id="KW-0418">Kinase</keyword>
<dbReference type="SUPFAM" id="SSF49899">
    <property type="entry name" value="Concanavalin A-like lectins/glucanases"/>
    <property type="match status" value="1"/>
</dbReference>
<evidence type="ECO:0000313" key="6">
    <source>
        <dbReference type="EMBL" id="MFC7335639.1"/>
    </source>
</evidence>
<evidence type="ECO:0000256" key="2">
    <source>
        <dbReference type="ARBA" id="ARBA00022777"/>
    </source>
</evidence>
<organism evidence="6 7">
    <name type="scientific">Haloferula chungangensis</name>
    <dbReference type="NCBI Taxonomy" id="1048331"/>
    <lineage>
        <taxon>Bacteria</taxon>
        <taxon>Pseudomonadati</taxon>
        <taxon>Verrucomicrobiota</taxon>
        <taxon>Verrucomicrobiia</taxon>
        <taxon>Verrucomicrobiales</taxon>
        <taxon>Verrucomicrobiaceae</taxon>
        <taxon>Haloferula</taxon>
    </lineage>
</organism>
<reference evidence="7" key="1">
    <citation type="journal article" date="2019" name="Int. J. Syst. Evol. Microbiol.">
        <title>The Global Catalogue of Microorganisms (GCM) 10K type strain sequencing project: providing services to taxonomists for standard genome sequencing and annotation.</title>
        <authorList>
            <consortium name="The Broad Institute Genomics Platform"/>
            <consortium name="The Broad Institute Genome Sequencing Center for Infectious Disease"/>
            <person name="Wu L."/>
            <person name="Ma J."/>
        </authorList>
    </citation>
    <scope>NUCLEOTIDE SEQUENCE [LARGE SCALE GENOMIC DNA]</scope>
    <source>
        <strain evidence="7">CGMCC 4.1467</strain>
    </source>
</reference>
<dbReference type="InterPro" id="IPR036890">
    <property type="entry name" value="HATPase_C_sf"/>
</dbReference>
<dbReference type="GO" id="GO:0016301">
    <property type="term" value="F:kinase activity"/>
    <property type="evidence" value="ECO:0007669"/>
    <property type="project" value="UniProtKB-KW"/>
</dbReference>
<sequence>MSHRPFIAIIALIFLLLPLVGQSDVTPYIPDAHTLHLWHLDEAGPPFTDAGLSPTPLLGLLNGAEAGLPSLPHLGSSISFDHDAGGRPGSPEFKGAILIASPQLHAGRRDNAPRSLRYFGHDGAFTYEALVKFDKLPDETKQSGFTILSMDDETNCRIFSLRLDRQSILTFAPLPDSGSQGGAVAHLPKDGDHAINTEDWFHVAIAYNGIENLSNNIQIYWTRVKPNTRRANRIGSGTLTSDFNGRLGDFAIGNEARQSDPKNAESQPFPGRIDEVRISSIARNPSDFIFIPAADRLPSSTVENAHTPFPGVDELPLFLANILVDGSPADFRHKAGEELTLEPGLHRLDFDFSYPTGPLNEAVQFRCQLEGIDERWIDSTRGMTILCQVRDDQNNIISEARFDAVGTSKGWGNSPGESELTARSEPLFIPPAGRHVYIAIESGSPDTTGTLIIDNLDISLPGKDPISLWQNGDFSRGIDLDLPQGIPNRWSRRGSDPTIAQVTSEGSKFALMLADGDQTHFATWACRQSFDPVIFGGRTVIISWDEAYNIIGGSLHRATYVNVPPGRYHFRAIGLSAGERPTTASLSLPINIRLPYWQRPWFPPAVTASCVALLAIYFIRAARRRARRRLRELAFQNALERDRTRIARDMHDDLGTRITVLNLSASLALRELDQNPESSRRHLGKLNQSARDLVVAMDDLVWAVDPAHDSLDQLASHLTRLSEEIFRDSPVRCRLDIPSILPARELGSDFRHQLSLAVKEALHNVLRHAGPCEVHLSLRYDGSRILIEIRDNGVGFESKSESSRHGLEYLSKRLHEIGGTCIINSIPDGGTQVVFDCPLQDRSNLTKP</sequence>
<gene>
    <name evidence="6" type="ORF">ACFQY0_00500</name>
</gene>